<name>A0ACC0F926_9ERIC</name>
<keyword evidence="2" id="KW-1185">Reference proteome</keyword>
<accession>A0ACC0F926</accession>
<dbReference type="EMBL" id="CM045772">
    <property type="protein sequence ID" value="KAI7985045.1"/>
    <property type="molecule type" value="Genomic_DNA"/>
</dbReference>
<evidence type="ECO:0000313" key="2">
    <source>
        <dbReference type="Proteomes" id="UP001060215"/>
    </source>
</evidence>
<comment type="caution">
    <text evidence="1">The sequence shown here is derived from an EMBL/GenBank/DDBJ whole genome shotgun (WGS) entry which is preliminary data.</text>
</comment>
<proteinExistence type="predicted"/>
<gene>
    <name evidence="1" type="ORF">LOK49_LG14G01259</name>
</gene>
<sequence>MVEEEMLMRKFYELMPAEALTKNDYIQGIKTAYTKDFTNKDITKRQIAVATYLIDKLALRAGNEKLNRETKGGDLAEKVVVYQHANKELLVLILLSSSKVGAPLGKFLGIGIQAREIEDIGLGSSGFLELQKEIGEDLKLAYVNMRFY</sequence>
<reference evidence="1 2" key="1">
    <citation type="journal article" date="2022" name="Plant J.">
        <title>Chromosome-level genome of Camellia lanceoleosa provides a valuable resource for understanding genome evolution and self-incompatibility.</title>
        <authorList>
            <person name="Gong W."/>
            <person name="Xiao S."/>
            <person name="Wang L."/>
            <person name="Liao Z."/>
            <person name="Chang Y."/>
            <person name="Mo W."/>
            <person name="Hu G."/>
            <person name="Li W."/>
            <person name="Zhao G."/>
            <person name="Zhu H."/>
            <person name="Hu X."/>
            <person name="Ji K."/>
            <person name="Xiang X."/>
            <person name="Song Q."/>
            <person name="Yuan D."/>
            <person name="Jin S."/>
            <person name="Zhang L."/>
        </authorList>
    </citation>
    <scope>NUCLEOTIDE SEQUENCE [LARGE SCALE GENOMIC DNA]</scope>
    <source>
        <strain evidence="1">SQ_2022a</strain>
    </source>
</reference>
<organism evidence="1 2">
    <name type="scientific">Camellia lanceoleosa</name>
    <dbReference type="NCBI Taxonomy" id="1840588"/>
    <lineage>
        <taxon>Eukaryota</taxon>
        <taxon>Viridiplantae</taxon>
        <taxon>Streptophyta</taxon>
        <taxon>Embryophyta</taxon>
        <taxon>Tracheophyta</taxon>
        <taxon>Spermatophyta</taxon>
        <taxon>Magnoliopsida</taxon>
        <taxon>eudicotyledons</taxon>
        <taxon>Gunneridae</taxon>
        <taxon>Pentapetalae</taxon>
        <taxon>asterids</taxon>
        <taxon>Ericales</taxon>
        <taxon>Theaceae</taxon>
        <taxon>Camellia</taxon>
    </lineage>
</organism>
<protein>
    <submittedName>
        <fullName evidence="1">DNA topoisomerase 1 beta</fullName>
    </submittedName>
</protein>
<evidence type="ECO:0000313" key="1">
    <source>
        <dbReference type="EMBL" id="KAI7985045.1"/>
    </source>
</evidence>
<dbReference type="Proteomes" id="UP001060215">
    <property type="component" value="Chromosome 15"/>
</dbReference>